<dbReference type="PROSITE" id="PS50850">
    <property type="entry name" value="MFS"/>
    <property type="match status" value="1"/>
</dbReference>
<gene>
    <name evidence="7" type="ORF">NDI38_09215</name>
</gene>
<sequence length="379" mass="40598">MTGSIVLFTTAALIGSTLAPDKALATLPLAILQLATMLTTIPAAFILKRWGRQFGFMTGVLVGLSGAVLGVYAIFAGSFVLFSLSTLLYGIFGGFVSYYRFAAADVAPEADRSRAIALVISGGILAAFIGPVLATWTKDWLPVTFAGGLVAIALLQSLTLLLLRFVALPPLVQPEHQEPGRELSTIVQQPVFIVSVLGSMIGYGVMALLMTATPLAMVAEHHPFHVAASVIQWHVLGMFTPSLVTGFLITRFGVLTIVLAGIVLNGLCVAINLTGTQASHFFGALLLLGIGWNFMFIGSTTLLTQAYMPIERAKTQATHDFLMLSFVAFATFFSGRLMNDGGWAVVNYTGLALIAVAFIAVLSLWRWRSTQQPQKLERL</sequence>
<comment type="subcellular location">
    <subcellularLocation>
        <location evidence="1">Cell membrane</location>
        <topology evidence="1">Multi-pass membrane protein</topology>
    </subcellularLocation>
</comment>
<feature type="transmembrane region" description="Helical" evidence="5">
    <location>
        <begin position="28"/>
        <end position="47"/>
    </location>
</feature>
<name>A0ABV0KHB0_9CYAN</name>
<feature type="transmembrane region" description="Helical" evidence="5">
    <location>
        <begin position="254"/>
        <end position="275"/>
    </location>
</feature>
<dbReference type="EMBL" id="JAMPLM010000006">
    <property type="protein sequence ID" value="MEP1058617.1"/>
    <property type="molecule type" value="Genomic_DNA"/>
</dbReference>
<evidence type="ECO:0000313" key="8">
    <source>
        <dbReference type="Proteomes" id="UP001476950"/>
    </source>
</evidence>
<feature type="transmembrane region" description="Helical" evidence="5">
    <location>
        <begin position="281"/>
        <end position="308"/>
    </location>
</feature>
<feature type="transmembrane region" description="Helical" evidence="5">
    <location>
        <begin position="140"/>
        <end position="163"/>
    </location>
</feature>
<protein>
    <submittedName>
        <fullName evidence="7">MFS transporter</fullName>
    </submittedName>
</protein>
<evidence type="ECO:0000259" key="6">
    <source>
        <dbReference type="PROSITE" id="PS50850"/>
    </source>
</evidence>
<feature type="transmembrane region" description="Helical" evidence="5">
    <location>
        <begin position="320"/>
        <end position="339"/>
    </location>
</feature>
<keyword evidence="8" id="KW-1185">Reference proteome</keyword>
<dbReference type="InterPro" id="IPR011701">
    <property type="entry name" value="MFS"/>
</dbReference>
<feature type="domain" description="Major facilitator superfamily (MFS) profile" evidence="6">
    <location>
        <begin position="1"/>
        <end position="372"/>
    </location>
</feature>
<dbReference type="InterPro" id="IPR036259">
    <property type="entry name" value="MFS_trans_sf"/>
</dbReference>
<keyword evidence="4 5" id="KW-0472">Membrane</keyword>
<dbReference type="PANTHER" id="PTHR23534">
    <property type="entry name" value="MFS PERMEASE"/>
    <property type="match status" value="1"/>
</dbReference>
<dbReference type="PANTHER" id="PTHR23534:SF1">
    <property type="entry name" value="MAJOR FACILITATOR SUPERFAMILY PROTEIN"/>
    <property type="match status" value="1"/>
</dbReference>
<organism evidence="7 8">
    <name type="scientific">Stenomitos frigidus AS-A4</name>
    <dbReference type="NCBI Taxonomy" id="2933935"/>
    <lineage>
        <taxon>Bacteria</taxon>
        <taxon>Bacillati</taxon>
        <taxon>Cyanobacteriota</taxon>
        <taxon>Cyanophyceae</taxon>
        <taxon>Leptolyngbyales</taxon>
        <taxon>Leptolyngbyaceae</taxon>
        <taxon>Stenomitos</taxon>
    </lineage>
</organism>
<dbReference type="SUPFAM" id="SSF103473">
    <property type="entry name" value="MFS general substrate transporter"/>
    <property type="match status" value="1"/>
</dbReference>
<keyword evidence="3 5" id="KW-1133">Transmembrane helix</keyword>
<feature type="transmembrane region" description="Helical" evidence="5">
    <location>
        <begin position="115"/>
        <end position="134"/>
    </location>
</feature>
<feature type="transmembrane region" description="Helical" evidence="5">
    <location>
        <begin position="230"/>
        <end position="249"/>
    </location>
</feature>
<reference evidence="7 8" key="1">
    <citation type="submission" date="2022-04" db="EMBL/GenBank/DDBJ databases">
        <title>Positive selection, recombination, and allopatry shape intraspecific diversity of widespread and dominant cyanobacteria.</title>
        <authorList>
            <person name="Wei J."/>
            <person name="Shu W."/>
            <person name="Hu C."/>
        </authorList>
    </citation>
    <scope>NUCLEOTIDE SEQUENCE [LARGE SCALE GENOMIC DNA]</scope>
    <source>
        <strain evidence="7 8">AS-A4</strain>
    </source>
</reference>
<dbReference type="InterPro" id="IPR020846">
    <property type="entry name" value="MFS_dom"/>
</dbReference>
<proteinExistence type="predicted"/>
<dbReference type="Pfam" id="PF07690">
    <property type="entry name" value="MFS_1"/>
    <property type="match status" value="1"/>
</dbReference>
<evidence type="ECO:0000256" key="4">
    <source>
        <dbReference type="ARBA" id="ARBA00023136"/>
    </source>
</evidence>
<feature type="transmembrane region" description="Helical" evidence="5">
    <location>
        <begin position="81"/>
        <end position="103"/>
    </location>
</feature>
<accession>A0ABV0KHB0</accession>
<feature type="transmembrane region" description="Helical" evidence="5">
    <location>
        <begin position="345"/>
        <end position="365"/>
    </location>
</feature>
<dbReference type="Gene3D" id="1.20.1250.20">
    <property type="entry name" value="MFS general substrate transporter like domains"/>
    <property type="match status" value="1"/>
</dbReference>
<evidence type="ECO:0000256" key="3">
    <source>
        <dbReference type="ARBA" id="ARBA00022989"/>
    </source>
</evidence>
<feature type="transmembrane region" description="Helical" evidence="5">
    <location>
        <begin position="191"/>
        <end position="210"/>
    </location>
</feature>
<dbReference type="Proteomes" id="UP001476950">
    <property type="component" value="Unassembled WGS sequence"/>
</dbReference>
<evidence type="ECO:0000256" key="5">
    <source>
        <dbReference type="SAM" id="Phobius"/>
    </source>
</evidence>
<evidence type="ECO:0000256" key="1">
    <source>
        <dbReference type="ARBA" id="ARBA00004651"/>
    </source>
</evidence>
<feature type="transmembrane region" description="Helical" evidence="5">
    <location>
        <begin position="54"/>
        <end position="75"/>
    </location>
</feature>
<keyword evidence="2 5" id="KW-0812">Transmembrane</keyword>
<evidence type="ECO:0000313" key="7">
    <source>
        <dbReference type="EMBL" id="MEP1058617.1"/>
    </source>
</evidence>
<comment type="caution">
    <text evidence="7">The sequence shown here is derived from an EMBL/GenBank/DDBJ whole genome shotgun (WGS) entry which is preliminary data.</text>
</comment>
<evidence type="ECO:0000256" key="2">
    <source>
        <dbReference type="ARBA" id="ARBA00022692"/>
    </source>
</evidence>